<dbReference type="AlphaFoldDB" id="A0A645CZN4"/>
<sequence>MSELKSDDEFFTDKEVQLFFEEVSTFFANVMRHIKCVIVIIIQLRTLQYLQAVFDSEWVEMEGLLEIFYFGGARFIEVGPDPFVG</sequence>
<name>A0A645CZN4_9ZZZZ</name>
<comment type="caution">
    <text evidence="1">The sequence shown here is derived from an EMBL/GenBank/DDBJ whole genome shotgun (WGS) entry which is preliminary data.</text>
</comment>
<proteinExistence type="predicted"/>
<gene>
    <name evidence="1" type="ORF">SDC9_129742</name>
</gene>
<accession>A0A645CZN4</accession>
<reference evidence="1" key="1">
    <citation type="submission" date="2019-08" db="EMBL/GenBank/DDBJ databases">
        <authorList>
            <person name="Kucharzyk K."/>
            <person name="Murdoch R.W."/>
            <person name="Higgins S."/>
            <person name="Loffler F."/>
        </authorList>
    </citation>
    <scope>NUCLEOTIDE SEQUENCE</scope>
</reference>
<protein>
    <submittedName>
        <fullName evidence="1">Uncharacterized protein</fullName>
    </submittedName>
</protein>
<dbReference type="EMBL" id="VSSQ01031692">
    <property type="protein sequence ID" value="MPM82680.1"/>
    <property type="molecule type" value="Genomic_DNA"/>
</dbReference>
<evidence type="ECO:0000313" key="1">
    <source>
        <dbReference type="EMBL" id="MPM82680.1"/>
    </source>
</evidence>
<organism evidence="1">
    <name type="scientific">bioreactor metagenome</name>
    <dbReference type="NCBI Taxonomy" id="1076179"/>
    <lineage>
        <taxon>unclassified sequences</taxon>
        <taxon>metagenomes</taxon>
        <taxon>ecological metagenomes</taxon>
    </lineage>
</organism>